<protein>
    <submittedName>
        <fullName evidence="1">Uncharacterized protein</fullName>
    </submittedName>
</protein>
<name>A0A0F9WEJ2_9ZZZZ</name>
<organism evidence="1">
    <name type="scientific">marine sediment metagenome</name>
    <dbReference type="NCBI Taxonomy" id="412755"/>
    <lineage>
        <taxon>unclassified sequences</taxon>
        <taxon>metagenomes</taxon>
        <taxon>ecological metagenomes</taxon>
    </lineage>
</organism>
<dbReference type="AlphaFoldDB" id="A0A0F9WEJ2"/>
<proteinExistence type="predicted"/>
<sequence>MFASVTIFSMLPILAAISAVPAPVTVALCPARAADTAAFYQRDYFSADGTVQSLLIGRPPSTPSSCPQTELDIKGGVLWAGKAVPDAFINPPDQVGLQGLFDTDPITVSEIVMIADEPAEQEAPQQPQSVATTQPLPLNQSVLSQFIPRPFGIEERVSAPETNQLMCEAGSDIGGAYFYSARPWSSGSDLQLEIRASGQGRFGIALGDAQRDLSQSPLPLGEIELTGSGTQVFRFDLPDNDLAWTSLTVVCPQTQGRLTMASLVLRSSPAVDDNINAGVETVDADHQISRRYQRGAWLWDPDLWQNDPDVIWQAQAQQRLTEIYISVPVNEHGRVAESDRLVQFVINASAKSLDVWLVAGDPHDVLPDNQTVLENSVRAALLYNNDAPEGARLAGVQLDIEPYLLPGFAQAQGHWRERYVAVIQRVHQMLDGQLPLDLVMPAWWGNHPAWGQALLTQLPTTNTSISIMNYFTSPQRLLISAEPFLSWGQHSAVPIKIGVESGSLRDEYQRRYRAHDHTGRLWLISVGEQPVFVLFDQPQSNLNGQAYAYAFEYELPASLYTFAGDMTRLNTVLDELTNEWRTWSSFAGISIHGLDDRNFIEGSQ</sequence>
<reference evidence="1" key="1">
    <citation type="journal article" date="2015" name="Nature">
        <title>Complex archaea that bridge the gap between prokaryotes and eukaryotes.</title>
        <authorList>
            <person name="Spang A."/>
            <person name="Saw J.H."/>
            <person name="Jorgensen S.L."/>
            <person name="Zaremba-Niedzwiedzka K."/>
            <person name="Martijn J."/>
            <person name="Lind A.E."/>
            <person name="van Eijk R."/>
            <person name="Schleper C."/>
            <person name="Guy L."/>
            <person name="Ettema T.J."/>
        </authorList>
    </citation>
    <scope>NUCLEOTIDE SEQUENCE</scope>
</reference>
<comment type="caution">
    <text evidence="1">The sequence shown here is derived from an EMBL/GenBank/DDBJ whole genome shotgun (WGS) entry which is preliminary data.</text>
</comment>
<accession>A0A0F9WEJ2</accession>
<gene>
    <name evidence="1" type="ORF">LCGC14_0023260</name>
</gene>
<dbReference type="EMBL" id="LAZR01000004">
    <property type="protein sequence ID" value="KKO10843.1"/>
    <property type="molecule type" value="Genomic_DNA"/>
</dbReference>
<evidence type="ECO:0000313" key="1">
    <source>
        <dbReference type="EMBL" id="KKO10843.1"/>
    </source>
</evidence>